<dbReference type="Gene3D" id="3.40.50.1000">
    <property type="entry name" value="HAD superfamily/HAD-like"/>
    <property type="match status" value="1"/>
</dbReference>
<keyword evidence="1" id="KW-0378">Hydrolase</keyword>
<dbReference type="InterPro" id="IPR036412">
    <property type="entry name" value="HAD-like_sf"/>
</dbReference>
<dbReference type="InterPro" id="IPR000150">
    <property type="entry name" value="Cof"/>
</dbReference>
<accession>A0A6L5YMN4</accession>
<evidence type="ECO:0000313" key="1">
    <source>
        <dbReference type="EMBL" id="MST73734.1"/>
    </source>
</evidence>
<dbReference type="InterPro" id="IPR006379">
    <property type="entry name" value="HAD-SF_hydro_IIB"/>
</dbReference>
<organism evidence="1 2">
    <name type="scientific">Roseburia porci</name>
    <dbReference type="NCBI Taxonomy" id="2605790"/>
    <lineage>
        <taxon>Bacteria</taxon>
        <taxon>Bacillati</taxon>
        <taxon>Bacillota</taxon>
        <taxon>Clostridia</taxon>
        <taxon>Lachnospirales</taxon>
        <taxon>Lachnospiraceae</taxon>
        <taxon>Roseburia</taxon>
    </lineage>
</organism>
<dbReference type="GO" id="GO:0016791">
    <property type="term" value="F:phosphatase activity"/>
    <property type="evidence" value="ECO:0007669"/>
    <property type="project" value="TreeGrafter"/>
</dbReference>
<keyword evidence="2" id="KW-1185">Reference proteome</keyword>
<sequence>MQQKIVFLDIDGTMVCFDGSIPESAQKAVKQARANGHKMVVCSGRSRFQVSDELLSLGFDGIVCGAGARVVADGKDIYHAVISEEQKKKSFDYLESNGFLFCYQGEHGLIVNKRSMEGILKKYENTGMTEKQAAQLQGQLTVCEDVWKQPDLEKIIFYDSPFPVKEVHEQLLPYFDTVPLSLEGADGYAGEIGINGIHKATGMQIYLDYVGASREDTIAIGDGPNDLQMMDFAHTSVAMGNALQAVKDRADLVTTNIDDDGIYHAFEKLGLL</sequence>
<dbReference type="PROSITE" id="PS01229">
    <property type="entry name" value="COF_2"/>
    <property type="match status" value="1"/>
</dbReference>
<gene>
    <name evidence="1" type="ORF">FYJ75_01625</name>
</gene>
<dbReference type="Pfam" id="PF08282">
    <property type="entry name" value="Hydrolase_3"/>
    <property type="match status" value="1"/>
</dbReference>
<name>A0A6L5YMN4_9FIRM</name>
<dbReference type="GO" id="GO:0000287">
    <property type="term" value="F:magnesium ion binding"/>
    <property type="evidence" value="ECO:0007669"/>
    <property type="project" value="TreeGrafter"/>
</dbReference>
<reference evidence="1 2" key="1">
    <citation type="submission" date="2019-08" db="EMBL/GenBank/DDBJ databases">
        <title>In-depth cultivation of the pig gut microbiome towards novel bacterial diversity and tailored functional studies.</title>
        <authorList>
            <person name="Wylensek D."/>
            <person name="Hitch T.C.A."/>
            <person name="Clavel T."/>
        </authorList>
    </citation>
    <scope>NUCLEOTIDE SEQUENCE [LARGE SCALE GENOMIC DNA]</scope>
    <source>
        <strain evidence="1 2">MUC/MUC-530-WT-4D</strain>
    </source>
</reference>
<dbReference type="InterPro" id="IPR023214">
    <property type="entry name" value="HAD_sf"/>
</dbReference>
<dbReference type="AlphaFoldDB" id="A0A6L5YMN4"/>
<dbReference type="SFLD" id="SFLDS00003">
    <property type="entry name" value="Haloacid_Dehalogenase"/>
    <property type="match status" value="1"/>
</dbReference>
<evidence type="ECO:0000313" key="2">
    <source>
        <dbReference type="Proteomes" id="UP000474024"/>
    </source>
</evidence>
<proteinExistence type="predicted"/>
<protein>
    <submittedName>
        <fullName evidence="1">HAD family hydrolase</fullName>
    </submittedName>
</protein>
<dbReference type="NCBIfam" id="TIGR01484">
    <property type="entry name" value="HAD-SF-IIB"/>
    <property type="match status" value="1"/>
</dbReference>
<dbReference type="Gene3D" id="3.30.1240.10">
    <property type="match status" value="1"/>
</dbReference>
<dbReference type="RefSeq" id="WP_154428178.1">
    <property type="nucleotide sequence ID" value="NZ_VUNI01000002.1"/>
</dbReference>
<dbReference type="PANTHER" id="PTHR10000:SF25">
    <property type="entry name" value="PHOSPHATASE YKRA-RELATED"/>
    <property type="match status" value="1"/>
</dbReference>
<comment type="caution">
    <text evidence="1">The sequence shown here is derived from an EMBL/GenBank/DDBJ whole genome shotgun (WGS) entry which is preliminary data.</text>
</comment>
<dbReference type="NCBIfam" id="TIGR00099">
    <property type="entry name" value="Cof-subfamily"/>
    <property type="match status" value="1"/>
</dbReference>
<dbReference type="Proteomes" id="UP000474024">
    <property type="component" value="Unassembled WGS sequence"/>
</dbReference>
<dbReference type="PANTHER" id="PTHR10000">
    <property type="entry name" value="PHOSPHOSERINE PHOSPHATASE"/>
    <property type="match status" value="1"/>
</dbReference>
<dbReference type="SFLD" id="SFLDG01140">
    <property type="entry name" value="C2.B:_Phosphomannomutase_and_P"/>
    <property type="match status" value="1"/>
</dbReference>
<dbReference type="EMBL" id="VUNI01000002">
    <property type="protein sequence ID" value="MST73734.1"/>
    <property type="molecule type" value="Genomic_DNA"/>
</dbReference>
<dbReference type="SUPFAM" id="SSF56784">
    <property type="entry name" value="HAD-like"/>
    <property type="match status" value="1"/>
</dbReference>
<dbReference type="GO" id="GO:0005829">
    <property type="term" value="C:cytosol"/>
    <property type="evidence" value="ECO:0007669"/>
    <property type="project" value="TreeGrafter"/>
</dbReference>